<dbReference type="InterPro" id="IPR001623">
    <property type="entry name" value="DnaJ_domain"/>
</dbReference>
<dbReference type="EMBL" id="LN835304">
    <property type="protein sequence ID" value="CRH00133.1"/>
    <property type="molecule type" value="Genomic_DNA"/>
</dbReference>
<proteinExistence type="predicted"/>
<name>A0A1J1H955_PLARL</name>
<sequence length="955" mass="113648">MDKYEINRKLKMDFSLMKNKKIHVNSILLNNDIKCKNDLKKFSIHYVDSKNISDKKNREKEENLKEISDTNKNDLSNVQIKKKSTIKDNLLNNNLKNYCLKYNKIKENISVNSQESNHNLNSTSSIITNFITKKINNNKLNKEIEISINEKSEKQINEELKNNFETNEKDINKNKVRDGIENRACSENKEKMFNAHKDINRNDFSLHFLKNTLNENNKRDHKKIQNFYIEENNLEKKKKIKILHINEQNNCESLGKSENKIFHSNEKFEKKVNSLIQSDEIKSKEFFNSLDKDRERSFCNQKENDFYYEKEDNKDDKNIFENYKYEKMNNTSISSVKCKQVYKSLFSPVKYKELKKNINVLEHFKNVLNEICEHNKNGSNSKKVNNLKSINEISDKENKNGICTSFKCNQNNQKKNQSNYYLINSNKKNKEGINTFINNKEEDKIYIEDNINAKKNEVSVNISLHTNMNNKNLNDNLEKNKYTKKTSYNSILKNNFNFMFNKMDNYSNDRDNDETIIHDAKNGLNNNLKCYIKQYSYNDSNKNEDTNSDENLTNNLDFNDNVDNNNNNYRKNNENVSSYINNTDKYINKDNNSNETMKEFLNKNNKSYTMNDNDTNMKNEDFIFEGNNNIENKNMSTLKESKKNNIKFYRDYMKVQSEKKKEPVFLQNNNICFQNKNKKTNELKFVKNNKCKNFFFNRKFKIEDAHSIKLNYDNLSNIQKTEDEKIRTLYNKFYRCLFCLDKNIENICLKKYDILNYCKFCKKFLNLLVAHGTKYKGILININFISSDIQNLIFTYKCDKQHLFNISLFHIIHNLWCPHDFCLFQCRDNYSKNYSAEFFRLKELDTMEKQKKLFLQAKIFCLINSYAIPYSNKNMNPEYSNDIDRIIKNANDPWEVLQINKYSKIESHDKTQLMKEAKKNYRMLALKVHPDKNKSHNASLAMNILTNSMKTIMSI</sequence>
<dbReference type="Gene3D" id="1.10.287.110">
    <property type="entry name" value="DnaJ domain"/>
    <property type="match status" value="1"/>
</dbReference>
<dbReference type="GeneID" id="39736245"/>
<dbReference type="SUPFAM" id="SSF46565">
    <property type="entry name" value="Chaperone J-domain"/>
    <property type="match status" value="1"/>
</dbReference>
<organism evidence="2 3">
    <name type="scientific">Plasmodium relictum</name>
    <dbReference type="NCBI Taxonomy" id="85471"/>
    <lineage>
        <taxon>Eukaryota</taxon>
        <taxon>Sar</taxon>
        <taxon>Alveolata</taxon>
        <taxon>Apicomplexa</taxon>
        <taxon>Aconoidasida</taxon>
        <taxon>Haemosporida</taxon>
        <taxon>Plasmodiidae</taxon>
        <taxon>Plasmodium</taxon>
        <taxon>Plasmodium (Haemamoeba)</taxon>
    </lineage>
</organism>
<dbReference type="Proteomes" id="UP000220158">
    <property type="component" value="Chromosome 9"/>
</dbReference>
<feature type="domain" description="J" evidence="1">
    <location>
        <begin position="892"/>
        <end position="950"/>
    </location>
</feature>
<dbReference type="CDD" id="cd06257">
    <property type="entry name" value="DnaJ"/>
    <property type="match status" value="1"/>
</dbReference>
<dbReference type="OMA" id="HINFDAN"/>
<dbReference type="KEGG" id="prel:PRELSG_0923300"/>
<dbReference type="VEuPathDB" id="PlasmoDB:PRELSG_0923300"/>
<protein>
    <submittedName>
        <fullName evidence="2">DnaJ protein, putative</fullName>
    </submittedName>
</protein>
<evidence type="ECO:0000259" key="1">
    <source>
        <dbReference type="PROSITE" id="PS50076"/>
    </source>
</evidence>
<evidence type="ECO:0000313" key="2">
    <source>
        <dbReference type="EMBL" id="CRH00133.1"/>
    </source>
</evidence>
<keyword evidence="3" id="KW-1185">Reference proteome</keyword>
<dbReference type="InterPro" id="IPR036869">
    <property type="entry name" value="J_dom_sf"/>
</dbReference>
<evidence type="ECO:0000313" key="3">
    <source>
        <dbReference type="Proteomes" id="UP000220158"/>
    </source>
</evidence>
<accession>A0A1J1H955</accession>
<dbReference type="AlphaFoldDB" id="A0A1J1H955"/>
<dbReference type="PROSITE" id="PS50076">
    <property type="entry name" value="DNAJ_2"/>
    <property type="match status" value="1"/>
</dbReference>
<dbReference type="OrthoDB" id="10250354at2759"/>
<gene>
    <name evidence="2" type="ORF">PRELSG_0923300</name>
</gene>
<reference evidence="2 3" key="1">
    <citation type="submission" date="2015-04" db="EMBL/GenBank/DDBJ databases">
        <authorList>
            <consortium name="Pathogen Informatics"/>
        </authorList>
    </citation>
    <scope>NUCLEOTIDE SEQUENCE [LARGE SCALE GENOMIC DNA]</scope>
    <source>
        <strain evidence="2 3">SGS1</strain>
    </source>
</reference>
<dbReference type="RefSeq" id="XP_028533138.1">
    <property type="nucleotide sequence ID" value="XM_028676673.1"/>
</dbReference>